<comment type="similarity">
    <text evidence="2 9">Belongs to the sideroflexin family.</text>
</comment>
<dbReference type="GO" id="GO:0005743">
    <property type="term" value="C:mitochondrial inner membrane"/>
    <property type="evidence" value="ECO:0007669"/>
    <property type="project" value="TreeGrafter"/>
</dbReference>
<evidence type="ECO:0000256" key="8">
    <source>
        <dbReference type="ARBA" id="ARBA00023136"/>
    </source>
</evidence>
<evidence type="ECO:0000256" key="5">
    <source>
        <dbReference type="ARBA" id="ARBA00022970"/>
    </source>
</evidence>
<dbReference type="PANTHER" id="PTHR11153:SF8">
    <property type="entry name" value="SIDEROFLEXIN-1"/>
    <property type="match status" value="1"/>
</dbReference>
<gene>
    <name evidence="10" type="ORF">BIW11_02419</name>
</gene>
<accession>A0A1V9Y3F9</accession>
<evidence type="ECO:0000256" key="9">
    <source>
        <dbReference type="RuleBase" id="RU362000"/>
    </source>
</evidence>
<evidence type="ECO:0000313" key="11">
    <source>
        <dbReference type="Proteomes" id="UP000192247"/>
    </source>
</evidence>
<dbReference type="OrthoDB" id="6608471at2759"/>
<keyword evidence="6 9" id="KW-1133">Transmembrane helix</keyword>
<comment type="caution">
    <text evidence="10">The sequence shown here is derived from an EMBL/GenBank/DDBJ whole genome shotgun (WGS) entry which is preliminary data.</text>
</comment>
<dbReference type="InterPro" id="IPR004686">
    <property type="entry name" value="Mtc"/>
</dbReference>
<dbReference type="STRING" id="418985.A0A1V9Y3F9"/>
<feature type="transmembrane region" description="Helical" evidence="9">
    <location>
        <begin position="226"/>
        <end position="248"/>
    </location>
</feature>
<feature type="transmembrane region" description="Helical" evidence="9">
    <location>
        <begin position="176"/>
        <end position="194"/>
    </location>
</feature>
<dbReference type="EMBL" id="MNPL01000156">
    <property type="protein sequence ID" value="OQR80274.1"/>
    <property type="molecule type" value="Genomic_DNA"/>
</dbReference>
<dbReference type="GO" id="GO:0015075">
    <property type="term" value="F:monoatomic ion transmembrane transporter activity"/>
    <property type="evidence" value="ECO:0007669"/>
    <property type="project" value="InterPro"/>
</dbReference>
<comment type="subcellular location">
    <subcellularLocation>
        <location evidence="1 9">Mitochondrion membrane</location>
        <topology evidence="1 9">Multi-pass membrane protein</topology>
    </subcellularLocation>
</comment>
<dbReference type="PANTHER" id="PTHR11153">
    <property type="entry name" value="SIDEROFLEXIN"/>
    <property type="match status" value="1"/>
</dbReference>
<sequence length="324" mass="36119">MLKPSGDERVNIDTPRWDQSTYWGRAKHFFTVINPLNLLCSSKELEHSKDIVIRYRRGDKIEGLTLEELWKCKNIYDSAYHPETGEKVILIGRMSAQVPMNMMITGCMMAFYKTTPQVLFWQWVNQSFNAVVNYSNRSGKDPLSQSQLAFSYVCATSGALVTAIGLNSLTGRMPTLVGRFVPFAAVAAANCVNIPMMRMKEIQKGITVMSDTDQELGQSPTAAKRAISMVVLSRIGMASPGMIVPPLFMNALEKKGFFLRYPWANAPMSVGLAGLMLLFATPMCCALFPQKASIEVSSLEPELREKIKKLTDGKVKTVYYNKGL</sequence>
<evidence type="ECO:0000256" key="2">
    <source>
        <dbReference type="ARBA" id="ARBA00005974"/>
    </source>
</evidence>
<protein>
    <recommendedName>
        <fullName evidence="9">Sidoreflexin</fullName>
    </recommendedName>
</protein>
<reference evidence="10 11" key="1">
    <citation type="journal article" date="2017" name="Gigascience">
        <title>Draft genome of the honey bee ectoparasitic mite, Tropilaelaps mercedesae, is shaped by the parasitic life history.</title>
        <authorList>
            <person name="Dong X."/>
            <person name="Armstrong S.D."/>
            <person name="Xia D."/>
            <person name="Makepeace B.L."/>
            <person name="Darby A.C."/>
            <person name="Kadowaki T."/>
        </authorList>
    </citation>
    <scope>NUCLEOTIDE SEQUENCE [LARGE SCALE GENOMIC DNA]</scope>
    <source>
        <strain evidence="10">Wuxi-XJTLU</strain>
    </source>
</reference>
<dbReference type="Pfam" id="PF03820">
    <property type="entry name" value="SFXNs"/>
    <property type="match status" value="1"/>
</dbReference>
<keyword evidence="11" id="KW-1185">Reference proteome</keyword>
<evidence type="ECO:0000256" key="1">
    <source>
        <dbReference type="ARBA" id="ARBA00004225"/>
    </source>
</evidence>
<dbReference type="GO" id="GO:0140300">
    <property type="term" value="P:serine import into mitochondrion"/>
    <property type="evidence" value="ECO:0007669"/>
    <property type="project" value="TreeGrafter"/>
</dbReference>
<keyword evidence="5" id="KW-0029">Amino-acid transport</keyword>
<dbReference type="InParanoid" id="A0A1V9Y3F9"/>
<dbReference type="Proteomes" id="UP000192247">
    <property type="component" value="Unassembled WGS sequence"/>
</dbReference>
<evidence type="ECO:0000256" key="3">
    <source>
        <dbReference type="ARBA" id="ARBA00022448"/>
    </source>
</evidence>
<dbReference type="FunCoup" id="A0A1V9Y3F9">
    <property type="interactions" value="803"/>
</dbReference>
<evidence type="ECO:0000256" key="6">
    <source>
        <dbReference type="ARBA" id="ARBA00022989"/>
    </source>
</evidence>
<keyword evidence="4 9" id="KW-0812">Transmembrane</keyword>
<evidence type="ECO:0000256" key="7">
    <source>
        <dbReference type="ARBA" id="ARBA00023128"/>
    </source>
</evidence>
<keyword evidence="3" id="KW-0813">Transport</keyword>
<dbReference type="AlphaFoldDB" id="A0A1V9Y3F9"/>
<keyword evidence="8 9" id="KW-0472">Membrane</keyword>
<name>A0A1V9Y3F9_9ACAR</name>
<feature type="transmembrane region" description="Helical" evidence="9">
    <location>
        <begin position="268"/>
        <end position="288"/>
    </location>
</feature>
<proteinExistence type="inferred from homology"/>
<organism evidence="10 11">
    <name type="scientific">Tropilaelaps mercedesae</name>
    <dbReference type="NCBI Taxonomy" id="418985"/>
    <lineage>
        <taxon>Eukaryota</taxon>
        <taxon>Metazoa</taxon>
        <taxon>Ecdysozoa</taxon>
        <taxon>Arthropoda</taxon>
        <taxon>Chelicerata</taxon>
        <taxon>Arachnida</taxon>
        <taxon>Acari</taxon>
        <taxon>Parasitiformes</taxon>
        <taxon>Mesostigmata</taxon>
        <taxon>Gamasina</taxon>
        <taxon>Dermanyssoidea</taxon>
        <taxon>Laelapidae</taxon>
        <taxon>Tropilaelaps</taxon>
    </lineage>
</organism>
<evidence type="ECO:0000313" key="10">
    <source>
        <dbReference type="EMBL" id="OQR80274.1"/>
    </source>
</evidence>
<evidence type="ECO:0000256" key="4">
    <source>
        <dbReference type="ARBA" id="ARBA00022692"/>
    </source>
</evidence>
<feature type="transmembrane region" description="Helical" evidence="9">
    <location>
        <begin position="149"/>
        <end position="170"/>
    </location>
</feature>
<keyword evidence="7 9" id="KW-0496">Mitochondrion</keyword>
<dbReference type="NCBIfam" id="TIGR00798">
    <property type="entry name" value="mtc"/>
    <property type="match status" value="1"/>
</dbReference>